<dbReference type="STRING" id="1643428.GCA_001442855_01765"/>
<reference evidence="3" key="1">
    <citation type="submission" date="2015-11" db="EMBL/GenBank/DDBJ databases">
        <authorList>
            <person name="Varghese N."/>
        </authorList>
    </citation>
    <scope>NUCLEOTIDE SEQUENCE [LARGE SCALE GENOMIC DNA]</scope>
</reference>
<dbReference type="Gene3D" id="3.30.420.40">
    <property type="match status" value="2"/>
</dbReference>
<gene>
    <name evidence="2" type="ORF">JGI1_01801</name>
</gene>
<proteinExistence type="predicted"/>
<sequence length="312" mass="33708">MEYIIGMDGGGTKTHGIISDLDGNPFAEVMGGSANFQMLGVDVVARSILKLILELVQKVGCDFHDVKIIVIGLAGAGKEEDKSKIYNGIVKIANEYNLKLPKLIIETDARIALEGAFMGGAGIVLISGTGSVMFAKDTNGEIHRIGGWGRFIGDEGSGFSLGCEALRAVAKFIDGRGGKTILKDLIFEKFKITDLREVVSKIYSGEFDPASVAPIVTEAGEMGDEIAIKILDDACYELLTHIKAMLGKSNFGERVKLVLMGGVLRNENYLSRKLKKEITENFPQVDLIEPMASPAYGAIIYARNLIKNKICT</sequence>
<organism evidence="2 3">
    <name type="scientific">Candidatus Thermokryptus mobilis</name>
    <dbReference type="NCBI Taxonomy" id="1643428"/>
    <lineage>
        <taxon>Bacteria</taxon>
        <taxon>Pseudomonadati</taxon>
        <taxon>Candidatus Kryptoniota</taxon>
        <taxon>Candidatus Thermokryptus</taxon>
    </lineage>
</organism>
<dbReference type="AlphaFoldDB" id="A0A0S4N9B8"/>
<dbReference type="InterPro" id="IPR043129">
    <property type="entry name" value="ATPase_NBD"/>
</dbReference>
<dbReference type="Pfam" id="PF01869">
    <property type="entry name" value="BcrAD_BadFG"/>
    <property type="match status" value="1"/>
</dbReference>
<dbReference type="Proteomes" id="UP000320623">
    <property type="component" value="Unassembled WGS sequence"/>
</dbReference>
<dbReference type="OrthoDB" id="9772633at2"/>
<dbReference type="InterPro" id="IPR052519">
    <property type="entry name" value="Euk-type_GlcNAc_Kinase"/>
</dbReference>
<dbReference type="RefSeq" id="WP_140945529.1">
    <property type="nucleotide sequence ID" value="NZ_FAOO01000013.1"/>
</dbReference>
<dbReference type="PANTHER" id="PTHR43190:SF3">
    <property type="entry name" value="N-ACETYL-D-GLUCOSAMINE KINASE"/>
    <property type="match status" value="1"/>
</dbReference>
<dbReference type="SUPFAM" id="SSF53067">
    <property type="entry name" value="Actin-like ATPase domain"/>
    <property type="match status" value="2"/>
</dbReference>
<evidence type="ECO:0000313" key="3">
    <source>
        <dbReference type="Proteomes" id="UP000320623"/>
    </source>
</evidence>
<dbReference type="PANTHER" id="PTHR43190">
    <property type="entry name" value="N-ACETYL-D-GLUCOSAMINE KINASE"/>
    <property type="match status" value="1"/>
</dbReference>
<name>A0A0S4N9B8_9BACT</name>
<evidence type="ECO:0000313" key="2">
    <source>
        <dbReference type="EMBL" id="CUU07448.1"/>
    </source>
</evidence>
<accession>A0A0S4N9B8</accession>
<dbReference type="EMBL" id="FAOO01000013">
    <property type="protein sequence ID" value="CUU07448.1"/>
    <property type="molecule type" value="Genomic_DNA"/>
</dbReference>
<keyword evidence="3" id="KW-1185">Reference proteome</keyword>
<dbReference type="CDD" id="cd24007">
    <property type="entry name" value="ASKHA_NBD_eukNAGK-like"/>
    <property type="match status" value="1"/>
</dbReference>
<evidence type="ECO:0000259" key="1">
    <source>
        <dbReference type="Pfam" id="PF01869"/>
    </source>
</evidence>
<protein>
    <submittedName>
        <fullName evidence="2">BadF-type ATPase</fullName>
    </submittedName>
</protein>
<feature type="domain" description="ATPase BadF/BadG/BcrA/BcrD type" evidence="1">
    <location>
        <begin position="5"/>
        <end position="302"/>
    </location>
</feature>
<dbReference type="InterPro" id="IPR002731">
    <property type="entry name" value="ATPase_BadF"/>
</dbReference>